<evidence type="ECO:0000313" key="3">
    <source>
        <dbReference type="Proteomes" id="UP000242188"/>
    </source>
</evidence>
<comment type="caution">
    <text evidence="2">The sequence shown here is derived from an EMBL/GenBank/DDBJ whole genome shotgun (WGS) entry which is preliminary data.</text>
</comment>
<evidence type="ECO:0008006" key="4">
    <source>
        <dbReference type="Google" id="ProtNLM"/>
    </source>
</evidence>
<dbReference type="AlphaFoldDB" id="A0A210PGJ3"/>
<sequence>MIHAISAQVQSVAPPADRPEQKELITSDIMKCSVHADKTVIMVCRAQQCESCFVCVLCIAGSHNGHKMATIGEVGRMAKKRLQDTFTANDKYLDDQKRKIEIINGMQLADDMKQKELRQLMETQGQRMHETVDKVIAHMISHYDFKYERRLKELDCTKHLIREDITRVQSSQDSLEQTLETDDWLQIVEDEKKLTTTRKVEDLPEDITLGVTAEEVNNNLVEGILSAL</sequence>
<dbReference type="Gene3D" id="3.30.160.60">
    <property type="entry name" value="Classic Zinc Finger"/>
    <property type="match status" value="1"/>
</dbReference>
<evidence type="ECO:0000313" key="2">
    <source>
        <dbReference type="EMBL" id="OWF35624.1"/>
    </source>
</evidence>
<dbReference type="Proteomes" id="UP000242188">
    <property type="component" value="Unassembled WGS sequence"/>
</dbReference>
<protein>
    <recommendedName>
        <fullName evidence="4">B box-type domain-containing protein</fullName>
    </recommendedName>
</protein>
<accession>A0A210PGJ3</accession>
<gene>
    <name evidence="2" type="ORF">KP79_PYT13854</name>
</gene>
<proteinExistence type="predicted"/>
<dbReference type="CDD" id="cd19756">
    <property type="entry name" value="Bbox2"/>
    <property type="match status" value="1"/>
</dbReference>
<name>A0A210PGJ3_MIZYE</name>
<organism evidence="2 3">
    <name type="scientific">Mizuhopecten yessoensis</name>
    <name type="common">Japanese scallop</name>
    <name type="synonym">Patinopecten yessoensis</name>
    <dbReference type="NCBI Taxonomy" id="6573"/>
    <lineage>
        <taxon>Eukaryota</taxon>
        <taxon>Metazoa</taxon>
        <taxon>Spiralia</taxon>
        <taxon>Lophotrochozoa</taxon>
        <taxon>Mollusca</taxon>
        <taxon>Bivalvia</taxon>
        <taxon>Autobranchia</taxon>
        <taxon>Pteriomorphia</taxon>
        <taxon>Pectinida</taxon>
        <taxon>Pectinoidea</taxon>
        <taxon>Pectinidae</taxon>
        <taxon>Mizuhopecten</taxon>
    </lineage>
</organism>
<reference evidence="2 3" key="1">
    <citation type="journal article" date="2017" name="Nat. Ecol. Evol.">
        <title>Scallop genome provides insights into evolution of bilaterian karyotype and development.</title>
        <authorList>
            <person name="Wang S."/>
            <person name="Zhang J."/>
            <person name="Jiao W."/>
            <person name="Li J."/>
            <person name="Xun X."/>
            <person name="Sun Y."/>
            <person name="Guo X."/>
            <person name="Huan P."/>
            <person name="Dong B."/>
            <person name="Zhang L."/>
            <person name="Hu X."/>
            <person name="Sun X."/>
            <person name="Wang J."/>
            <person name="Zhao C."/>
            <person name="Wang Y."/>
            <person name="Wang D."/>
            <person name="Huang X."/>
            <person name="Wang R."/>
            <person name="Lv J."/>
            <person name="Li Y."/>
            <person name="Zhang Z."/>
            <person name="Liu B."/>
            <person name="Lu W."/>
            <person name="Hui Y."/>
            <person name="Liang J."/>
            <person name="Zhou Z."/>
            <person name="Hou R."/>
            <person name="Li X."/>
            <person name="Liu Y."/>
            <person name="Li H."/>
            <person name="Ning X."/>
            <person name="Lin Y."/>
            <person name="Zhao L."/>
            <person name="Xing Q."/>
            <person name="Dou J."/>
            <person name="Li Y."/>
            <person name="Mao J."/>
            <person name="Guo H."/>
            <person name="Dou H."/>
            <person name="Li T."/>
            <person name="Mu C."/>
            <person name="Jiang W."/>
            <person name="Fu Q."/>
            <person name="Fu X."/>
            <person name="Miao Y."/>
            <person name="Liu J."/>
            <person name="Yu Q."/>
            <person name="Li R."/>
            <person name="Liao H."/>
            <person name="Li X."/>
            <person name="Kong Y."/>
            <person name="Jiang Z."/>
            <person name="Chourrout D."/>
            <person name="Li R."/>
            <person name="Bao Z."/>
        </authorList>
    </citation>
    <scope>NUCLEOTIDE SEQUENCE [LARGE SCALE GENOMIC DNA]</scope>
    <source>
        <strain evidence="2 3">PY_sf001</strain>
    </source>
</reference>
<dbReference type="EMBL" id="NEDP02076717">
    <property type="protein sequence ID" value="OWF35624.1"/>
    <property type="molecule type" value="Genomic_DNA"/>
</dbReference>
<feature type="region of interest" description="Disordered" evidence="1">
    <location>
        <begin position="1"/>
        <end position="20"/>
    </location>
</feature>
<keyword evidence="3" id="KW-1185">Reference proteome</keyword>
<dbReference type="SUPFAM" id="SSF57845">
    <property type="entry name" value="B-box zinc-binding domain"/>
    <property type="match status" value="1"/>
</dbReference>
<evidence type="ECO:0000256" key="1">
    <source>
        <dbReference type="SAM" id="MobiDB-lite"/>
    </source>
</evidence>